<accession>A0A820AJP6</accession>
<evidence type="ECO:0000313" key="1">
    <source>
        <dbReference type="EMBL" id="CAF4186577.1"/>
    </source>
</evidence>
<protein>
    <recommendedName>
        <fullName evidence="3">Endonuclease/exonuclease/phosphatase domain-containing protein</fullName>
    </recommendedName>
</protein>
<dbReference type="InterPro" id="IPR027124">
    <property type="entry name" value="Swc5/CFDP1/2"/>
</dbReference>
<evidence type="ECO:0008006" key="3">
    <source>
        <dbReference type="Google" id="ProtNLM"/>
    </source>
</evidence>
<gene>
    <name evidence="1" type="ORF">OKA104_LOCUS40188</name>
</gene>
<dbReference type="Proteomes" id="UP000663881">
    <property type="component" value="Unassembled WGS sequence"/>
</dbReference>
<organism evidence="1 2">
    <name type="scientific">Adineta steineri</name>
    <dbReference type="NCBI Taxonomy" id="433720"/>
    <lineage>
        <taxon>Eukaryota</taxon>
        <taxon>Metazoa</taxon>
        <taxon>Spiralia</taxon>
        <taxon>Gnathifera</taxon>
        <taxon>Rotifera</taxon>
        <taxon>Eurotatoria</taxon>
        <taxon>Bdelloidea</taxon>
        <taxon>Adinetida</taxon>
        <taxon>Adinetidae</taxon>
        <taxon>Adineta</taxon>
    </lineage>
</organism>
<comment type="caution">
    <text evidence="1">The sequence shown here is derived from an EMBL/GenBank/DDBJ whole genome shotgun (WGS) entry which is preliminary data.</text>
</comment>
<dbReference type="SUPFAM" id="SSF56219">
    <property type="entry name" value="DNase I-like"/>
    <property type="match status" value="1"/>
</dbReference>
<dbReference type="InterPro" id="IPR036691">
    <property type="entry name" value="Endo/exonu/phosph_ase_sf"/>
</dbReference>
<name>A0A820AJP6_9BILA</name>
<dbReference type="AlphaFoldDB" id="A0A820AJP6"/>
<dbReference type="EMBL" id="CAJOAY010008433">
    <property type="protein sequence ID" value="CAF4186577.1"/>
    <property type="molecule type" value="Genomic_DNA"/>
</dbReference>
<sequence>ASEIKWTGMDHFTSDEHQVYYCGQETQRRNGATIIVNKVWSRSVLGYNSENDRMISTRFQDKKLNITVIQVYAPTTEAMDNEIEQFYADLQQLLDAASKKDVIAMMGDWNAKVGSITTPGITGKFGLGVQNEAGDRLVNFCQNNLIFIANTFF</sequence>
<proteinExistence type="predicted"/>
<dbReference type="PANTHER" id="PTHR23227">
    <property type="entry name" value="BUCENTAUR RELATED"/>
    <property type="match status" value="1"/>
</dbReference>
<reference evidence="1" key="1">
    <citation type="submission" date="2021-02" db="EMBL/GenBank/DDBJ databases">
        <authorList>
            <person name="Nowell W R."/>
        </authorList>
    </citation>
    <scope>NUCLEOTIDE SEQUENCE</scope>
</reference>
<feature type="non-terminal residue" evidence="1">
    <location>
        <position position="1"/>
    </location>
</feature>
<dbReference type="PANTHER" id="PTHR23227:SF85">
    <property type="entry name" value="CRANIOFACIAL DEVELOPMENT PROTEIN 2"/>
    <property type="match status" value="1"/>
</dbReference>
<dbReference type="Gene3D" id="3.60.10.10">
    <property type="entry name" value="Endonuclease/exonuclease/phosphatase"/>
    <property type="match status" value="1"/>
</dbReference>
<evidence type="ECO:0000313" key="2">
    <source>
        <dbReference type="Proteomes" id="UP000663881"/>
    </source>
</evidence>